<feature type="transmembrane region" description="Helical" evidence="1">
    <location>
        <begin position="450"/>
        <end position="476"/>
    </location>
</feature>
<evidence type="ECO:0000313" key="2">
    <source>
        <dbReference type="EMBL" id="QBD78653.1"/>
    </source>
</evidence>
<dbReference type="KEGG" id="kbs:EPA93_22745"/>
<keyword evidence="1" id="KW-0812">Transmembrane</keyword>
<feature type="transmembrane region" description="Helical" evidence="1">
    <location>
        <begin position="376"/>
        <end position="396"/>
    </location>
</feature>
<feature type="transmembrane region" description="Helical" evidence="1">
    <location>
        <begin position="294"/>
        <end position="317"/>
    </location>
</feature>
<protein>
    <submittedName>
        <fullName evidence="2">Uncharacterized protein</fullName>
    </submittedName>
</protein>
<feature type="transmembrane region" description="Helical" evidence="1">
    <location>
        <begin position="86"/>
        <end position="102"/>
    </location>
</feature>
<dbReference type="Proteomes" id="UP000290365">
    <property type="component" value="Chromosome"/>
</dbReference>
<reference evidence="2 3" key="1">
    <citation type="submission" date="2019-01" db="EMBL/GenBank/DDBJ databases">
        <title>Ktedonosporobacter rubrisoli SCAWS-G2.</title>
        <authorList>
            <person name="Huang Y."/>
            <person name="Yan B."/>
        </authorList>
    </citation>
    <scope>NUCLEOTIDE SEQUENCE [LARGE SCALE GENOMIC DNA]</scope>
    <source>
        <strain evidence="2 3">SCAWS-G2</strain>
    </source>
</reference>
<feature type="transmembrane region" description="Helical" evidence="1">
    <location>
        <begin position="256"/>
        <end position="274"/>
    </location>
</feature>
<organism evidence="2 3">
    <name type="scientific">Ktedonosporobacter rubrisoli</name>
    <dbReference type="NCBI Taxonomy" id="2509675"/>
    <lineage>
        <taxon>Bacteria</taxon>
        <taxon>Bacillati</taxon>
        <taxon>Chloroflexota</taxon>
        <taxon>Ktedonobacteria</taxon>
        <taxon>Ktedonobacterales</taxon>
        <taxon>Ktedonosporobacteraceae</taxon>
        <taxon>Ktedonosporobacter</taxon>
    </lineage>
</organism>
<proteinExistence type="predicted"/>
<feature type="transmembrane region" description="Helical" evidence="1">
    <location>
        <begin position="347"/>
        <end position="370"/>
    </location>
</feature>
<dbReference type="AlphaFoldDB" id="A0A4P6JTL0"/>
<feature type="transmembrane region" description="Helical" evidence="1">
    <location>
        <begin position="140"/>
        <end position="163"/>
    </location>
</feature>
<dbReference type="EMBL" id="CP035758">
    <property type="protein sequence ID" value="QBD78653.1"/>
    <property type="molecule type" value="Genomic_DNA"/>
</dbReference>
<feature type="transmembrane region" description="Helical" evidence="1">
    <location>
        <begin position="175"/>
        <end position="195"/>
    </location>
</feature>
<feature type="transmembrane region" description="Helical" evidence="1">
    <location>
        <begin position="412"/>
        <end position="430"/>
    </location>
</feature>
<name>A0A4P6JTL0_KTERU</name>
<dbReference type="RefSeq" id="WP_129889706.1">
    <property type="nucleotide sequence ID" value="NZ_CP035758.1"/>
</dbReference>
<feature type="transmembrane region" description="Helical" evidence="1">
    <location>
        <begin position="488"/>
        <end position="509"/>
    </location>
</feature>
<feature type="transmembrane region" description="Helical" evidence="1">
    <location>
        <begin position="207"/>
        <end position="225"/>
    </location>
</feature>
<evidence type="ECO:0000256" key="1">
    <source>
        <dbReference type="SAM" id="Phobius"/>
    </source>
</evidence>
<feature type="transmembrane region" description="Helical" evidence="1">
    <location>
        <begin position="524"/>
        <end position="544"/>
    </location>
</feature>
<keyword evidence="1" id="KW-1133">Transmembrane helix</keyword>
<sequence length="545" mass="59726">MPKAQDTAQTELLTPKQKAFALIRRKPPLPIMAKNVSDSLPVQSTELARPASLDQDSQPFLPESSWVKAFTPQAIERTFRRRWRQVGGLLLGLTILLLFQFHPFFGHLGLQALGPLLGIAVVVCSLFGELPPWLSWTQRLGSWLFPGILLGTLLLLLSGVFLHPTPESPFLAFSPLVWAAYISIVLVSLSFEVSPLPDLLSLFCQRLPLKAAVLIPLYICIAGLLGNFFDGVSIMAISVVIFLAFVERIWAIRASFTLLFGGLISNLITVAAEPTNIKFQDVLAPVLARSPSPFWLANLPISLCGILLPALCLAVWMQIAHVPWRQRQPEPLALGLPFSSPRSRLEVLMALLAMGLLAGGILVHAILGALSSGQALSLWLLLLPAGLTALLHLLLFQHLPHVKEHLGEQWPIWLKLALIFSLLWVIQYGLTQPINLLSAFFCWPQALQYALMIVLALCSAVTDNVAIAAMLGALLLSQPLPFWQIRLLLILFTWSGGLTPFGCLQSLALNARLHLSLGAWMRQAILWATIALLGGGLGLLATLIW</sequence>
<keyword evidence="3" id="KW-1185">Reference proteome</keyword>
<accession>A0A4P6JTL0</accession>
<evidence type="ECO:0000313" key="3">
    <source>
        <dbReference type="Proteomes" id="UP000290365"/>
    </source>
</evidence>
<keyword evidence="1" id="KW-0472">Membrane</keyword>
<gene>
    <name evidence="2" type="ORF">EPA93_22745</name>
</gene>